<dbReference type="PROSITE" id="PS51841">
    <property type="entry name" value="LTD"/>
    <property type="match status" value="1"/>
</dbReference>
<protein>
    <submittedName>
        <fullName evidence="6">Lamin tail domain-containing protein</fullName>
    </submittedName>
</protein>
<feature type="domain" description="LTD" evidence="5">
    <location>
        <begin position="19"/>
        <end position="137"/>
    </location>
</feature>
<dbReference type="Pfam" id="PF00932">
    <property type="entry name" value="LTD"/>
    <property type="match status" value="1"/>
</dbReference>
<evidence type="ECO:0000256" key="2">
    <source>
        <dbReference type="ARBA" id="ARBA00022737"/>
    </source>
</evidence>
<dbReference type="SUPFAM" id="SSF141072">
    <property type="entry name" value="CalX-like"/>
    <property type="match status" value="1"/>
</dbReference>
<dbReference type="Gene3D" id="3.60.10.10">
    <property type="entry name" value="Endonuclease/exonuclease/phosphatase"/>
    <property type="match status" value="1"/>
</dbReference>
<sequence length="1186" mass="121083">MRGIGRQLWLALLLSCGIGSAQAQVVISQVYGGGGNSGATFTNDYVELFNRGGDPVSLAGKSLQYASATGTGNFGASATQIVVLPGDTVEPGQYYLVALAGGSTGAPLPAADASGTINMAAASGKAALVDSTTSLGCNGGSTPCTPAQEALILDLVGFGGANYFEGGGTAPALNSSTAAFRAEAGCTDSDDNAADFGAATPAPRNSAAIPNVCGGGGEAYLSIADTSAAEGDSGTTPFFFTISLNQPAGADGVSVDYATADGTAVAGEDYLAASGSVALAEGQTSVTITIDVIGDTATEPDETFLVVLENASGALIAREEATGTILNDDVETLAIHQIQGSGQLSPYDGQAVATEGIVTGRKNNGFFLQSADGEDDGNPATSEGVFVFTGGAPPDAAAVGNRVLVQGTVDEYIPAADPHQLPLTEIVSPSVVLLSSGHALPAPVALTVETPTADGGLEQLEHLEGMRVTAPSFTVVAPTGGFTNEPSATGTSNGRFAVVVTGTARPFREPGIQIPDPDPTGSTATDIPRWDFNPELIAVNSTTIGAPAADVAAGCEIVDGSLTGPLDYTFRRFTIYPEGELAVECGEAGQPRPAELPTPDHATFATYNLERFFDTENDPATGDPVLTPEALERRLNKASIGIRQFLHTPDVLGVTEVENLAVLQALAGRINADAVDAGQPDPGYVAWLEEGNDVGGIDVGFLARTGEVAAGVPRVEVLAVEQVGADAMLDNPDGSATLLNDRPPLVMDAVVHFADGRSFPVTAIVVHQRSLSGIDSEDPGSSGWTTGGQRVRAKRQAQAEYLAGVIDGMQDADPARNIAVLGDFNAFQFNDGYVDALGVVTGVPSPDDETAVDGDGTDLVDPDLRNTTLDAPAEERYSFVFDYQAQSLDHVLINDAIVSSPDVDGYAISHARINADFPVVARNDPDTPTRLSDHDPTMLLVRIGALSFADLAVMAEAVASSVMVGGALEYAVTVTNDGPDQALFPGVGFSLDAQLADLAVSAPAGWSCDAPTSGSDSTSVACTADALDAGAEAVFGLSATAPGSAVGASVVLAAAATSQTSDPDEGDNDASASIEVTEQPPEVPELQNGVAVTGLEGAAGEAHLYRIELPEGARNLRVLSYGGSGDVTLYLRHGEQPTGDEYDARSARPGNNEVVHVGAPAAGTWYVRLVGERAHARVSLRASFTP</sequence>
<name>A0A853J940_9GAMM</name>
<dbReference type="InterPro" id="IPR003644">
    <property type="entry name" value="Calx_beta"/>
</dbReference>
<dbReference type="InterPro" id="IPR007280">
    <property type="entry name" value="Peptidase_C_arc/bac"/>
</dbReference>
<dbReference type="SMART" id="SM00237">
    <property type="entry name" value="Calx_beta"/>
    <property type="match status" value="1"/>
</dbReference>
<accession>A0A853J940</accession>
<dbReference type="InterPro" id="IPR013783">
    <property type="entry name" value="Ig-like_fold"/>
</dbReference>
<dbReference type="Gene3D" id="2.60.120.380">
    <property type="match status" value="1"/>
</dbReference>
<dbReference type="InterPro" id="IPR001434">
    <property type="entry name" value="OmcB-like_DUF11"/>
</dbReference>
<dbReference type="GO" id="GO:0016020">
    <property type="term" value="C:membrane"/>
    <property type="evidence" value="ECO:0007669"/>
    <property type="project" value="InterPro"/>
</dbReference>
<keyword evidence="3" id="KW-0106">Calcium</keyword>
<evidence type="ECO:0000313" key="6">
    <source>
        <dbReference type="EMBL" id="NZA25375.1"/>
    </source>
</evidence>
<proteinExistence type="predicted"/>
<dbReference type="InterPro" id="IPR038081">
    <property type="entry name" value="CalX-like_sf"/>
</dbReference>
<feature type="signal peptide" evidence="4">
    <location>
        <begin position="1"/>
        <end position="23"/>
    </location>
</feature>
<dbReference type="Pfam" id="PF04151">
    <property type="entry name" value="PPC"/>
    <property type="match status" value="1"/>
</dbReference>
<dbReference type="AlphaFoldDB" id="A0A853J940"/>
<keyword evidence="2" id="KW-0677">Repeat</keyword>
<comment type="caution">
    <text evidence="6">The sequence shown here is derived from an EMBL/GenBank/DDBJ whole genome shotgun (WGS) entry which is preliminary data.</text>
</comment>
<dbReference type="RefSeq" id="WP_180677176.1">
    <property type="nucleotide sequence ID" value="NZ_JACCKA010000024.1"/>
</dbReference>
<dbReference type="GO" id="GO:0007154">
    <property type="term" value="P:cell communication"/>
    <property type="evidence" value="ECO:0007669"/>
    <property type="project" value="InterPro"/>
</dbReference>
<evidence type="ECO:0000313" key="7">
    <source>
        <dbReference type="Proteomes" id="UP000578091"/>
    </source>
</evidence>
<dbReference type="PANTHER" id="PTHR42834">
    <property type="entry name" value="ENDONUCLEASE/EXONUCLEASE/PHOSPHATASE FAMILY PROTEIN (AFU_ORTHOLOGUE AFUA_3G09210)"/>
    <property type="match status" value="1"/>
</dbReference>
<dbReference type="Pfam" id="PF03160">
    <property type="entry name" value="Calx-beta"/>
    <property type="match status" value="1"/>
</dbReference>
<dbReference type="PANTHER" id="PTHR42834:SF1">
    <property type="entry name" value="ENDONUCLEASE_EXONUCLEASE_PHOSPHATASE FAMILY PROTEIN (AFU_ORTHOLOGUE AFUA_3G09210)"/>
    <property type="match status" value="1"/>
</dbReference>
<keyword evidence="7" id="KW-1185">Reference proteome</keyword>
<dbReference type="Proteomes" id="UP000578091">
    <property type="component" value="Unassembled WGS sequence"/>
</dbReference>
<keyword evidence="1 4" id="KW-0732">Signal</keyword>
<evidence type="ECO:0000256" key="3">
    <source>
        <dbReference type="ARBA" id="ARBA00022837"/>
    </source>
</evidence>
<feature type="chain" id="PRO_5032823681" evidence="4">
    <location>
        <begin position="24"/>
        <end position="1186"/>
    </location>
</feature>
<dbReference type="SUPFAM" id="SSF56219">
    <property type="entry name" value="DNase I-like"/>
    <property type="match status" value="1"/>
</dbReference>
<dbReference type="CDD" id="cd04486">
    <property type="entry name" value="YhcR_OBF_like"/>
    <property type="match status" value="1"/>
</dbReference>
<dbReference type="Gene3D" id="2.60.40.2030">
    <property type="match status" value="1"/>
</dbReference>
<dbReference type="InterPro" id="IPR001322">
    <property type="entry name" value="Lamin_tail_dom"/>
</dbReference>
<reference evidence="6 7" key="1">
    <citation type="submission" date="2020-07" db="EMBL/GenBank/DDBJ databases">
        <title>Luteimonas sp. SJ-92.</title>
        <authorList>
            <person name="Huang X.-X."/>
            <person name="Xu L."/>
            <person name="Sun J.-Q."/>
        </authorList>
    </citation>
    <scope>NUCLEOTIDE SEQUENCE [LARGE SCALE GENOMIC DNA]</scope>
    <source>
        <strain evidence="6 7">SJ-92</strain>
    </source>
</reference>
<gene>
    <name evidence="6" type="ORF">H0E84_03185</name>
</gene>
<evidence type="ECO:0000256" key="1">
    <source>
        <dbReference type="ARBA" id="ARBA00022729"/>
    </source>
</evidence>
<organism evidence="6 7">
    <name type="scientific">Luteimonas salinisoli</name>
    <dbReference type="NCBI Taxonomy" id="2752307"/>
    <lineage>
        <taxon>Bacteria</taxon>
        <taxon>Pseudomonadati</taxon>
        <taxon>Pseudomonadota</taxon>
        <taxon>Gammaproteobacteria</taxon>
        <taxon>Lysobacterales</taxon>
        <taxon>Lysobacteraceae</taxon>
        <taxon>Luteimonas</taxon>
    </lineage>
</organism>
<dbReference type="InterPro" id="IPR036691">
    <property type="entry name" value="Endo/exonu/phosph_ase_sf"/>
</dbReference>
<dbReference type="EMBL" id="JACCKA010000024">
    <property type="protein sequence ID" value="NZA25375.1"/>
    <property type="molecule type" value="Genomic_DNA"/>
</dbReference>
<evidence type="ECO:0000259" key="5">
    <source>
        <dbReference type="PROSITE" id="PS51841"/>
    </source>
</evidence>
<evidence type="ECO:0000256" key="4">
    <source>
        <dbReference type="SAM" id="SignalP"/>
    </source>
</evidence>
<dbReference type="Pfam" id="PF01345">
    <property type="entry name" value="DUF11"/>
    <property type="match status" value="1"/>
</dbReference>
<dbReference type="Gene3D" id="2.60.40.10">
    <property type="entry name" value="Immunoglobulins"/>
    <property type="match status" value="1"/>
</dbReference>